<keyword evidence="2" id="KW-1185">Reference proteome</keyword>
<protein>
    <submittedName>
        <fullName evidence="1">T9SS type A sorting domain-containing protein</fullName>
    </submittedName>
</protein>
<name>A0ABS5JV49_9BACT</name>
<evidence type="ECO:0000313" key="1">
    <source>
        <dbReference type="EMBL" id="MBS2098793.1"/>
    </source>
</evidence>
<dbReference type="EMBL" id="JAGUCO010000006">
    <property type="protein sequence ID" value="MBS2098793.1"/>
    <property type="molecule type" value="Genomic_DNA"/>
</dbReference>
<gene>
    <name evidence="1" type="ORF">KEM10_10930</name>
</gene>
<dbReference type="InterPro" id="IPR026444">
    <property type="entry name" value="Secre_tail"/>
</dbReference>
<reference evidence="1 2" key="1">
    <citation type="journal article" date="2015" name="Int. J. Syst. Evol. Microbiol.">
        <title>Carboxylicivirga linearis sp. nov., isolated from a sea cucumber culture pond.</title>
        <authorList>
            <person name="Wang F.Q."/>
            <person name="Zhou Y.X."/>
            <person name="Lin X.Z."/>
            <person name="Chen G.J."/>
            <person name="Du Z.J."/>
        </authorList>
    </citation>
    <scope>NUCLEOTIDE SEQUENCE [LARGE SCALE GENOMIC DNA]</scope>
    <source>
        <strain evidence="1 2">FB218</strain>
    </source>
</reference>
<evidence type="ECO:0000313" key="2">
    <source>
        <dbReference type="Proteomes" id="UP000708576"/>
    </source>
</evidence>
<dbReference type="RefSeq" id="WP_212216035.1">
    <property type="nucleotide sequence ID" value="NZ_JAGUCO010000006.1"/>
</dbReference>
<sequence length="523" mass="62003">MKRPFPLLLAIVIVTTTFAQKPLSKKSHHQSSSKSIILKSYLEDYLPTHCTTDYWNGDEWIEPIIANLQYNEDGLLWISESSNERNTYTYYDNLTLKDKVKESFDGNSWFKDYKYSYIYDDYGVLSQVLIYYWISSDWELSEGTWNERIYDAFGQEVGVISYYYDYPDGWVEIYGYKTDYNYEDGLLTEQISYDRYEGSWFASWKNTWEYDDDNLICGGYEYYHNGSNFDLVGRYIDVNWYFWNQEGHVQSSYVDSYTYQEYTGPEFPHEEVDNDAYFVDAEKLSASYPDGDGEGTPPTTIETYQIYNGNWANDFRWTWLQLSDYNSELDEIWSQSSWLKYYYTIDFKTDELVYSMTESYRNGVLSKASKDSEIYDEFGNQTEVKNETRSGDEDWKQQTGEKWIFMYEEATSKVLTKVYQKWDVESTEYLNTKREQFNYEATLVNNSFLSEIKVFPTVFNQYFEIHSTLCGTLCIYNLSGSLIHEQRVNAGINTIRTDDFKNGLYLIKINTDEENLVLKLIKQ</sequence>
<organism evidence="1 2">
    <name type="scientific">Carboxylicivirga linearis</name>
    <dbReference type="NCBI Taxonomy" id="1628157"/>
    <lineage>
        <taxon>Bacteria</taxon>
        <taxon>Pseudomonadati</taxon>
        <taxon>Bacteroidota</taxon>
        <taxon>Bacteroidia</taxon>
        <taxon>Marinilabiliales</taxon>
        <taxon>Marinilabiliaceae</taxon>
        <taxon>Carboxylicivirga</taxon>
    </lineage>
</organism>
<accession>A0ABS5JV49</accession>
<comment type="caution">
    <text evidence="1">The sequence shown here is derived from an EMBL/GenBank/DDBJ whole genome shotgun (WGS) entry which is preliminary data.</text>
</comment>
<dbReference type="Proteomes" id="UP000708576">
    <property type="component" value="Unassembled WGS sequence"/>
</dbReference>
<proteinExistence type="predicted"/>
<dbReference type="NCBIfam" id="TIGR04183">
    <property type="entry name" value="Por_Secre_tail"/>
    <property type="match status" value="1"/>
</dbReference>